<evidence type="ECO:0000256" key="1">
    <source>
        <dbReference type="SAM" id="MobiDB-lite"/>
    </source>
</evidence>
<protein>
    <submittedName>
        <fullName evidence="2">Uncharacterized protein</fullName>
    </submittedName>
</protein>
<name>A0A151MFU5_ALLMI</name>
<evidence type="ECO:0000313" key="3">
    <source>
        <dbReference type="Proteomes" id="UP000050525"/>
    </source>
</evidence>
<gene>
    <name evidence="2" type="ORF">Y1Q_0005763</name>
</gene>
<accession>A0A151MFU5</accession>
<feature type="region of interest" description="Disordered" evidence="1">
    <location>
        <begin position="50"/>
        <end position="73"/>
    </location>
</feature>
<sequence>MYRAFPGWIDNMEAFPFPVVPVSRACWLFRSLLGLCDTLGEVSKKQSGQKETFLDAGQGKRRQNHCSVQRNTG</sequence>
<dbReference type="Proteomes" id="UP000050525">
    <property type="component" value="Unassembled WGS sequence"/>
</dbReference>
<dbReference type="AlphaFoldDB" id="A0A151MFU5"/>
<comment type="caution">
    <text evidence="2">The sequence shown here is derived from an EMBL/GenBank/DDBJ whole genome shotgun (WGS) entry which is preliminary data.</text>
</comment>
<evidence type="ECO:0000313" key="2">
    <source>
        <dbReference type="EMBL" id="KYO23381.1"/>
    </source>
</evidence>
<reference evidence="2 3" key="1">
    <citation type="journal article" date="2012" name="Genome Biol.">
        <title>Sequencing three crocodilian genomes to illuminate the evolution of archosaurs and amniotes.</title>
        <authorList>
            <person name="St John J.A."/>
            <person name="Braun E.L."/>
            <person name="Isberg S.R."/>
            <person name="Miles L.G."/>
            <person name="Chong A.Y."/>
            <person name="Gongora J."/>
            <person name="Dalzell P."/>
            <person name="Moran C."/>
            <person name="Bed'hom B."/>
            <person name="Abzhanov A."/>
            <person name="Burgess S.C."/>
            <person name="Cooksey A.M."/>
            <person name="Castoe T.A."/>
            <person name="Crawford N.G."/>
            <person name="Densmore L.D."/>
            <person name="Drew J.C."/>
            <person name="Edwards S.V."/>
            <person name="Faircloth B.C."/>
            <person name="Fujita M.K."/>
            <person name="Greenwold M.J."/>
            <person name="Hoffmann F.G."/>
            <person name="Howard J.M."/>
            <person name="Iguchi T."/>
            <person name="Janes D.E."/>
            <person name="Khan S.Y."/>
            <person name="Kohno S."/>
            <person name="de Koning A.J."/>
            <person name="Lance S.L."/>
            <person name="McCarthy F.M."/>
            <person name="McCormack J.E."/>
            <person name="Merchant M.E."/>
            <person name="Peterson D.G."/>
            <person name="Pollock D.D."/>
            <person name="Pourmand N."/>
            <person name="Raney B.J."/>
            <person name="Roessler K.A."/>
            <person name="Sanford J.R."/>
            <person name="Sawyer R.H."/>
            <person name="Schmidt C.J."/>
            <person name="Triplett E.W."/>
            <person name="Tuberville T.D."/>
            <person name="Venegas-Anaya M."/>
            <person name="Howard J.T."/>
            <person name="Jarvis E.D."/>
            <person name="Guillette L.J.Jr."/>
            <person name="Glenn T.C."/>
            <person name="Green R.E."/>
            <person name="Ray D.A."/>
        </authorList>
    </citation>
    <scope>NUCLEOTIDE SEQUENCE [LARGE SCALE GENOMIC DNA]</scope>
    <source>
        <strain evidence="2">KSC_2009_1</strain>
    </source>
</reference>
<organism evidence="2 3">
    <name type="scientific">Alligator mississippiensis</name>
    <name type="common">American alligator</name>
    <dbReference type="NCBI Taxonomy" id="8496"/>
    <lineage>
        <taxon>Eukaryota</taxon>
        <taxon>Metazoa</taxon>
        <taxon>Chordata</taxon>
        <taxon>Craniata</taxon>
        <taxon>Vertebrata</taxon>
        <taxon>Euteleostomi</taxon>
        <taxon>Archelosauria</taxon>
        <taxon>Archosauria</taxon>
        <taxon>Crocodylia</taxon>
        <taxon>Alligatoridae</taxon>
        <taxon>Alligatorinae</taxon>
        <taxon>Alligator</taxon>
    </lineage>
</organism>
<keyword evidence="3" id="KW-1185">Reference proteome</keyword>
<dbReference type="EMBL" id="AKHW03006215">
    <property type="protein sequence ID" value="KYO23381.1"/>
    <property type="molecule type" value="Genomic_DNA"/>
</dbReference>
<proteinExistence type="predicted"/>